<dbReference type="EMBL" id="LXEO01000073">
    <property type="protein sequence ID" value="OAT14629.1"/>
    <property type="molecule type" value="Genomic_DNA"/>
</dbReference>
<evidence type="ECO:0000313" key="1">
    <source>
        <dbReference type="EMBL" id="OAT14629.1"/>
    </source>
</evidence>
<comment type="caution">
    <text evidence="1">The sequence shown here is derived from an EMBL/GenBank/DDBJ whole genome shotgun (WGS) entry which is preliminary data.</text>
</comment>
<dbReference type="AlphaFoldDB" id="A0A1B7HG76"/>
<reference evidence="1 2" key="1">
    <citation type="submission" date="2016-04" db="EMBL/GenBank/DDBJ databases">
        <title>ATOL: Assembling a taxonomically balanced genome-scale reconstruction of the evolutionary history of the Enterobacteriaceae.</title>
        <authorList>
            <person name="Plunkett G.III."/>
            <person name="Neeno-Eckwall E.C."/>
            <person name="Glasner J.D."/>
            <person name="Perna N.T."/>
        </authorList>
    </citation>
    <scope>NUCLEOTIDE SEQUENCE [LARGE SCALE GENOMIC DNA]</scope>
    <source>
        <strain evidence="1 2">ATCC 51607</strain>
    </source>
</reference>
<gene>
    <name evidence="1" type="ORF">M979_4418</name>
</gene>
<dbReference type="PATRIC" id="fig|1354255.3.peg.4561"/>
<keyword evidence="2" id="KW-1185">Reference proteome</keyword>
<sequence>MRSGLMSSHSRLHIDSSGLKVCDEGEWKVKKYGQEKRLIWMKIAPAGERRYPRGYL</sequence>
<protein>
    <recommendedName>
        <fullName evidence="3">Transposase</fullName>
    </recommendedName>
</protein>
<organism evidence="1 2">
    <name type="scientific">Buttiauxella noackiae ATCC 51607</name>
    <dbReference type="NCBI Taxonomy" id="1354255"/>
    <lineage>
        <taxon>Bacteria</taxon>
        <taxon>Pseudomonadati</taxon>
        <taxon>Pseudomonadota</taxon>
        <taxon>Gammaproteobacteria</taxon>
        <taxon>Enterobacterales</taxon>
        <taxon>Enterobacteriaceae</taxon>
        <taxon>Buttiauxella</taxon>
    </lineage>
</organism>
<evidence type="ECO:0000313" key="2">
    <source>
        <dbReference type="Proteomes" id="UP000078286"/>
    </source>
</evidence>
<dbReference type="Proteomes" id="UP000078286">
    <property type="component" value="Unassembled WGS sequence"/>
</dbReference>
<evidence type="ECO:0008006" key="3">
    <source>
        <dbReference type="Google" id="ProtNLM"/>
    </source>
</evidence>
<name>A0A1B7HG76_9ENTR</name>
<accession>A0A1B7HG76</accession>
<proteinExistence type="predicted"/>